<dbReference type="Proteomes" id="UP000236725">
    <property type="component" value="Unassembled WGS sequence"/>
</dbReference>
<keyword evidence="2" id="KW-0012">Acyltransferase</keyword>
<dbReference type="EMBL" id="FNVS01000002">
    <property type="protein sequence ID" value="SEF52008.1"/>
    <property type="molecule type" value="Genomic_DNA"/>
</dbReference>
<feature type="transmembrane region" description="Helical" evidence="1">
    <location>
        <begin position="268"/>
        <end position="292"/>
    </location>
</feature>
<keyword evidence="1" id="KW-1133">Transmembrane helix</keyword>
<dbReference type="GO" id="GO:0016746">
    <property type="term" value="F:acyltransferase activity"/>
    <property type="evidence" value="ECO:0007669"/>
    <property type="project" value="UniProtKB-KW"/>
</dbReference>
<keyword evidence="3" id="KW-1185">Reference proteome</keyword>
<feature type="transmembrane region" description="Helical" evidence="1">
    <location>
        <begin position="208"/>
        <end position="229"/>
    </location>
</feature>
<keyword evidence="2" id="KW-0808">Transferase</keyword>
<accession>A0A8G2BU63</accession>
<feature type="transmembrane region" description="Helical" evidence="1">
    <location>
        <begin position="101"/>
        <end position="119"/>
    </location>
</feature>
<feature type="transmembrane region" description="Helical" evidence="1">
    <location>
        <begin position="63"/>
        <end position="80"/>
    </location>
</feature>
<proteinExistence type="predicted"/>
<comment type="caution">
    <text evidence="2">The sequence shown here is derived from an EMBL/GenBank/DDBJ whole genome shotgun (WGS) entry which is preliminary data.</text>
</comment>
<feature type="transmembrane region" description="Helical" evidence="1">
    <location>
        <begin position="151"/>
        <end position="170"/>
    </location>
</feature>
<sequence>MTVQKKPQRLQSLDALRGFDMFFIMGGGPLFIALATLFPTPFFQAIAQQMQHVEWHGLSFEDMIFPLFLFIAGISFPFSLEKQRASGMTDSAIYKKIIRRGITLVILGLVYGGILSLDFENQRYASVLGRIGLAWMFAAILFVNTRTITRVWITAGILIGYWLLLAFVPAPDGNGADVFSMEGCLVGYVDRIMLPGHLYLKIHDPEGILSTVPAIATALLGMFTGEFIKLQKKEFTETKKVLYLLVVGLILVVSGVIWNLFFPINKNLWTSSFVCTVGGISMILFALFYYIIDVKGFRGWTLFFTVIGMNSITIYLAQRFINFSFTANSIFGGITKLLPETAQPLMGAVTYIAICWGFLYFLYRQRIFLKV</sequence>
<dbReference type="PANTHER" id="PTHR31061:SF24">
    <property type="entry name" value="LD22376P"/>
    <property type="match status" value="1"/>
</dbReference>
<dbReference type="PANTHER" id="PTHR31061">
    <property type="entry name" value="LD22376P"/>
    <property type="match status" value="1"/>
</dbReference>
<evidence type="ECO:0000256" key="1">
    <source>
        <dbReference type="SAM" id="Phobius"/>
    </source>
</evidence>
<protein>
    <submittedName>
        <fullName evidence="2">Predicted acyltransferase</fullName>
    </submittedName>
</protein>
<feature type="transmembrane region" description="Helical" evidence="1">
    <location>
        <begin position="21"/>
        <end position="43"/>
    </location>
</feature>
<feature type="transmembrane region" description="Helical" evidence="1">
    <location>
        <begin position="125"/>
        <end position="144"/>
    </location>
</feature>
<organism evidence="2 3">
    <name type="scientific">Parabacteroides chinchillae</name>
    <dbReference type="NCBI Taxonomy" id="871327"/>
    <lineage>
        <taxon>Bacteria</taxon>
        <taxon>Pseudomonadati</taxon>
        <taxon>Bacteroidota</taxon>
        <taxon>Bacteroidia</taxon>
        <taxon>Bacteroidales</taxon>
        <taxon>Tannerellaceae</taxon>
        <taxon>Parabacteroides</taxon>
    </lineage>
</organism>
<evidence type="ECO:0000313" key="2">
    <source>
        <dbReference type="EMBL" id="SEF52008.1"/>
    </source>
</evidence>
<gene>
    <name evidence="2" type="ORF">SAMN05444001_10249</name>
</gene>
<name>A0A8G2BU63_9BACT</name>
<reference evidence="2 3" key="1">
    <citation type="submission" date="2016-10" db="EMBL/GenBank/DDBJ databases">
        <authorList>
            <person name="Varghese N."/>
            <person name="Submissions S."/>
        </authorList>
    </citation>
    <scope>NUCLEOTIDE SEQUENCE [LARGE SCALE GENOMIC DNA]</scope>
    <source>
        <strain evidence="2 3">DSM 29073</strain>
    </source>
</reference>
<dbReference type="AlphaFoldDB" id="A0A8G2BU63"/>
<keyword evidence="1" id="KW-0472">Membrane</keyword>
<dbReference type="RefSeq" id="WP_103982353.1">
    <property type="nucleotide sequence ID" value="NZ_FNVS01000002.1"/>
</dbReference>
<feature type="transmembrane region" description="Helical" evidence="1">
    <location>
        <begin position="341"/>
        <end position="363"/>
    </location>
</feature>
<feature type="transmembrane region" description="Helical" evidence="1">
    <location>
        <begin position="241"/>
        <end position="262"/>
    </location>
</feature>
<keyword evidence="1" id="KW-0812">Transmembrane</keyword>
<evidence type="ECO:0000313" key="3">
    <source>
        <dbReference type="Proteomes" id="UP000236725"/>
    </source>
</evidence>
<feature type="transmembrane region" description="Helical" evidence="1">
    <location>
        <begin position="299"/>
        <end position="321"/>
    </location>
</feature>